<evidence type="ECO:0000313" key="7">
    <source>
        <dbReference type="Proteomes" id="UP000049685"/>
    </source>
</evidence>
<dbReference type="InterPro" id="IPR025373">
    <property type="entry name" value="DUF4363"/>
</dbReference>
<reference evidence="3" key="1">
    <citation type="submission" date="2015-01" db="EMBL/GenBank/DDBJ databases">
        <authorList>
            <person name="Aslett M.A."/>
            <person name="De Silva N."/>
        </authorList>
    </citation>
    <scope>NUCLEOTIDE SEQUENCE</scope>
    <source>
        <strain evidence="2 5">ATCC9714</strain>
        <strain evidence="3">UMC4404</strain>
    </source>
</reference>
<feature type="transmembrane region" description="Helical" evidence="1">
    <location>
        <begin position="6"/>
        <end position="23"/>
    </location>
</feature>
<dbReference type="KEGG" id="psor:RSJ16_12030"/>
<dbReference type="EMBL" id="CDNY01000003">
    <property type="protein sequence ID" value="CEO33869.1"/>
    <property type="molecule type" value="Genomic_DNA"/>
</dbReference>
<keyword evidence="1" id="KW-1133">Transmembrane helix</keyword>
<dbReference type="Pfam" id="PF14276">
    <property type="entry name" value="DUF4363"/>
    <property type="match status" value="1"/>
</dbReference>
<gene>
    <name evidence="2" type="ORF">ATCC9714_21691</name>
    <name evidence="4" type="ORF">R28058_18731</name>
    <name evidence="3" type="ORF">UMC4404_18491</name>
</gene>
<dbReference type="GeneID" id="97538003"/>
<evidence type="ECO:0000313" key="4">
    <source>
        <dbReference type="EMBL" id="CEQ04140.1"/>
    </source>
</evidence>
<dbReference type="Proteomes" id="UP000032811">
    <property type="component" value="Chromosome 1"/>
</dbReference>
<organism evidence="4 6">
    <name type="scientific">Paraclostridium sordellii</name>
    <name type="common">Clostridium sordellii</name>
    <dbReference type="NCBI Taxonomy" id="1505"/>
    <lineage>
        <taxon>Bacteria</taxon>
        <taxon>Bacillati</taxon>
        <taxon>Bacillota</taxon>
        <taxon>Clostridia</taxon>
        <taxon>Peptostreptococcales</taxon>
        <taxon>Peptostreptococcaceae</taxon>
        <taxon>Paraclostridium</taxon>
    </lineage>
</organism>
<evidence type="ECO:0000313" key="2">
    <source>
        <dbReference type="EMBL" id="CEJ74281.1"/>
    </source>
</evidence>
<dbReference type="PATRIC" id="fig|1505.7.peg.2093"/>
<reference evidence="6 7" key="2">
    <citation type="submission" date="2015-01" db="EMBL/GenBank/DDBJ databases">
        <authorList>
            <person name="Aslett A.Martin."/>
            <person name="De Silva Nishadi"/>
        </authorList>
    </citation>
    <scope>NUCLEOTIDE SEQUENCE [LARGE SCALE GENOMIC DNA]</scope>
    <source>
        <strain evidence="4 6">R28058</strain>
        <strain evidence="7">UMC4404</strain>
    </source>
</reference>
<keyword evidence="5" id="KW-1185">Reference proteome</keyword>
<dbReference type="EMBL" id="CEKZ01000003">
    <property type="protein sequence ID" value="CEQ04140.1"/>
    <property type="molecule type" value="Genomic_DNA"/>
</dbReference>
<dbReference type="Proteomes" id="UP000049127">
    <property type="component" value="Unassembled WGS sequence"/>
</dbReference>
<keyword evidence="1" id="KW-0812">Transmembrane</keyword>
<sequence>MKSIVFTIIWTILLVVFGVFISFKAEDFASRYNESLNTLEMYVKEEDWKTSYEYTNELKNNFNEDSKFWFKLLNHCHLGDIELSFNILSNGIYLQDIGTCLDEIESIKIYLHRMIESEKHNLDHIL</sequence>
<dbReference type="RefSeq" id="WP_038293362.1">
    <property type="nucleotide sequence ID" value="NZ_BDJI01000002.1"/>
</dbReference>
<dbReference type="AlphaFoldDB" id="A0A0A1S1Y9"/>
<proteinExistence type="predicted"/>
<evidence type="ECO:0000313" key="6">
    <source>
        <dbReference type="Proteomes" id="UP000049127"/>
    </source>
</evidence>
<name>A0A0A1S1Y9_PARSO</name>
<evidence type="ECO:0000313" key="5">
    <source>
        <dbReference type="Proteomes" id="UP000032811"/>
    </source>
</evidence>
<protein>
    <submittedName>
        <fullName evidence="2">Membrane protein</fullName>
    </submittedName>
</protein>
<accession>A0A0A1S1Y9</accession>
<dbReference type="Proteomes" id="UP000049685">
    <property type="component" value="Unassembled WGS sequence"/>
</dbReference>
<keyword evidence="1" id="KW-0472">Membrane</keyword>
<dbReference type="EMBL" id="LN679998">
    <property type="protein sequence ID" value="CEJ74281.1"/>
    <property type="molecule type" value="Genomic_DNA"/>
</dbReference>
<evidence type="ECO:0000256" key="1">
    <source>
        <dbReference type="SAM" id="Phobius"/>
    </source>
</evidence>
<evidence type="ECO:0000313" key="3">
    <source>
        <dbReference type="EMBL" id="CEO33869.1"/>
    </source>
</evidence>